<proteinExistence type="predicted"/>
<gene>
    <name evidence="2" type="ORF">QJS10_CPB19g01357</name>
</gene>
<feature type="region of interest" description="Disordered" evidence="1">
    <location>
        <begin position="1"/>
        <end position="30"/>
    </location>
</feature>
<feature type="compositionally biased region" description="Low complexity" evidence="1">
    <location>
        <begin position="95"/>
        <end position="109"/>
    </location>
</feature>
<organism evidence="2 3">
    <name type="scientific">Acorus calamus</name>
    <name type="common">Sweet flag</name>
    <dbReference type="NCBI Taxonomy" id="4465"/>
    <lineage>
        <taxon>Eukaryota</taxon>
        <taxon>Viridiplantae</taxon>
        <taxon>Streptophyta</taxon>
        <taxon>Embryophyta</taxon>
        <taxon>Tracheophyta</taxon>
        <taxon>Spermatophyta</taxon>
        <taxon>Magnoliopsida</taxon>
        <taxon>Liliopsida</taxon>
        <taxon>Acoraceae</taxon>
        <taxon>Acorus</taxon>
    </lineage>
</organism>
<dbReference type="Proteomes" id="UP001180020">
    <property type="component" value="Unassembled WGS sequence"/>
</dbReference>
<dbReference type="AlphaFoldDB" id="A0AAV9CIF2"/>
<reference evidence="2" key="2">
    <citation type="submission" date="2023-06" db="EMBL/GenBank/DDBJ databases">
        <authorList>
            <person name="Ma L."/>
            <person name="Liu K.-W."/>
            <person name="Li Z."/>
            <person name="Hsiao Y.-Y."/>
            <person name="Qi Y."/>
            <person name="Fu T."/>
            <person name="Tang G."/>
            <person name="Zhang D."/>
            <person name="Sun W.-H."/>
            <person name="Liu D.-K."/>
            <person name="Li Y."/>
            <person name="Chen G.-Z."/>
            <person name="Liu X.-D."/>
            <person name="Liao X.-Y."/>
            <person name="Jiang Y.-T."/>
            <person name="Yu X."/>
            <person name="Hao Y."/>
            <person name="Huang J."/>
            <person name="Zhao X.-W."/>
            <person name="Ke S."/>
            <person name="Chen Y.-Y."/>
            <person name="Wu W.-L."/>
            <person name="Hsu J.-L."/>
            <person name="Lin Y.-F."/>
            <person name="Huang M.-D."/>
            <person name="Li C.-Y."/>
            <person name="Huang L."/>
            <person name="Wang Z.-W."/>
            <person name="Zhao X."/>
            <person name="Zhong W.-Y."/>
            <person name="Peng D.-H."/>
            <person name="Ahmad S."/>
            <person name="Lan S."/>
            <person name="Zhang J.-S."/>
            <person name="Tsai W.-C."/>
            <person name="Van De Peer Y."/>
            <person name="Liu Z.-J."/>
        </authorList>
    </citation>
    <scope>NUCLEOTIDE SEQUENCE</scope>
    <source>
        <strain evidence="2">CP</strain>
        <tissue evidence="2">Leaves</tissue>
    </source>
</reference>
<sequence>MLKLPPPQSPSPPSPASNLTPTGTTTTTPRCSVVCTGVNGSSRVDGLNLPSSHLLGNVPSDLCLIDNLRHLNLSDNSLNGTLPDSLFSSPPPSSSSPSPTMRSSTSSLTCSPHLILPLSKGKIKYMRPVQWRISRSDRERHRKSKSKAIVGDQSGESEEEQLVEVVEAAELRSLVPSRLSDVGRIPGNLSLTASSLTCSPTSLSSLLATTPSSIGSPETSPFSPTSPSSLSATITSPVSLQPAAVFERF</sequence>
<dbReference type="EMBL" id="JAUJYO010000019">
    <property type="protein sequence ID" value="KAK1288008.1"/>
    <property type="molecule type" value="Genomic_DNA"/>
</dbReference>
<comment type="caution">
    <text evidence="2">The sequence shown here is derived from an EMBL/GenBank/DDBJ whole genome shotgun (WGS) entry which is preliminary data.</text>
</comment>
<accession>A0AAV9CIF2</accession>
<feature type="region of interest" description="Disordered" evidence="1">
    <location>
        <begin position="208"/>
        <end position="235"/>
    </location>
</feature>
<feature type="region of interest" description="Disordered" evidence="1">
    <location>
        <begin position="83"/>
        <end position="109"/>
    </location>
</feature>
<protein>
    <submittedName>
        <fullName evidence="2">Uncharacterized protein</fullName>
    </submittedName>
</protein>
<evidence type="ECO:0000313" key="3">
    <source>
        <dbReference type="Proteomes" id="UP001180020"/>
    </source>
</evidence>
<reference evidence="2" key="1">
    <citation type="journal article" date="2023" name="Nat. Commun.">
        <title>Diploid and tetraploid genomes of Acorus and the evolution of monocots.</title>
        <authorList>
            <person name="Ma L."/>
            <person name="Liu K.W."/>
            <person name="Li Z."/>
            <person name="Hsiao Y.Y."/>
            <person name="Qi Y."/>
            <person name="Fu T."/>
            <person name="Tang G.D."/>
            <person name="Zhang D."/>
            <person name="Sun W.H."/>
            <person name="Liu D.K."/>
            <person name="Li Y."/>
            <person name="Chen G.Z."/>
            <person name="Liu X.D."/>
            <person name="Liao X.Y."/>
            <person name="Jiang Y.T."/>
            <person name="Yu X."/>
            <person name="Hao Y."/>
            <person name="Huang J."/>
            <person name="Zhao X.W."/>
            <person name="Ke S."/>
            <person name="Chen Y.Y."/>
            <person name="Wu W.L."/>
            <person name="Hsu J.L."/>
            <person name="Lin Y.F."/>
            <person name="Huang M.D."/>
            <person name="Li C.Y."/>
            <person name="Huang L."/>
            <person name="Wang Z.W."/>
            <person name="Zhao X."/>
            <person name="Zhong W.Y."/>
            <person name="Peng D.H."/>
            <person name="Ahmad S."/>
            <person name="Lan S."/>
            <person name="Zhang J.S."/>
            <person name="Tsai W.C."/>
            <person name="Van de Peer Y."/>
            <person name="Liu Z.J."/>
        </authorList>
    </citation>
    <scope>NUCLEOTIDE SEQUENCE</scope>
    <source>
        <strain evidence="2">CP</strain>
    </source>
</reference>
<keyword evidence="3" id="KW-1185">Reference proteome</keyword>
<evidence type="ECO:0000256" key="1">
    <source>
        <dbReference type="SAM" id="MobiDB-lite"/>
    </source>
</evidence>
<feature type="compositionally biased region" description="Pro residues" evidence="1">
    <location>
        <begin position="1"/>
        <end position="15"/>
    </location>
</feature>
<dbReference type="Gene3D" id="3.80.10.10">
    <property type="entry name" value="Ribonuclease Inhibitor"/>
    <property type="match status" value="1"/>
</dbReference>
<evidence type="ECO:0000313" key="2">
    <source>
        <dbReference type="EMBL" id="KAK1288008.1"/>
    </source>
</evidence>
<name>A0AAV9CIF2_ACOCL</name>
<feature type="compositionally biased region" description="Low complexity" evidence="1">
    <location>
        <begin position="16"/>
        <end position="29"/>
    </location>
</feature>
<dbReference type="InterPro" id="IPR032675">
    <property type="entry name" value="LRR_dom_sf"/>
</dbReference>
<dbReference type="SUPFAM" id="SSF52058">
    <property type="entry name" value="L domain-like"/>
    <property type="match status" value="1"/>
</dbReference>
<feature type="region of interest" description="Disordered" evidence="1">
    <location>
        <begin position="134"/>
        <end position="158"/>
    </location>
</feature>